<evidence type="ECO:0000313" key="1">
    <source>
        <dbReference type="EMBL" id="MDN4494455.1"/>
    </source>
</evidence>
<keyword evidence="2" id="KW-1185">Reference proteome</keyword>
<reference evidence="1" key="1">
    <citation type="submission" date="2023-07" db="EMBL/GenBank/DDBJ databases">
        <title>Ureibacillus sp. isolated from freshwater well.</title>
        <authorList>
            <person name="Kirdat K."/>
            <person name="Bhatt A."/>
            <person name="Teware R."/>
            <person name="Bhavsar Y."/>
            <person name="Yadav A."/>
        </authorList>
    </citation>
    <scope>NUCLEOTIDE SEQUENCE</scope>
    <source>
        <strain evidence="1">BA0131</strain>
    </source>
</reference>
<evidence type="ECO:0000313" key="2">
    <source>
        <dbReference type="Proteomes" id="UP001172743"/>
    </source>
</evidence>
<evidence type="ECO:0008006" key="3">
    <source>
        <dbReference type="Google" id="ProtNLM"/>
    </source>
</evidence>
<proteinExistence type="predicted"/>
<dbReference type="RefSeq" id="WP_301138748.1">
    <property type="nucleotide sequence ID" value="NZ_JAUHTQ010000009.1"/>
</dbReference>
<name>A0ABT8GST1_9BACL</name>
<dbReference type="Proteomes" id="UP001172743">
    <property type="component" value="Unassembled WGS sequence"/>
</dbReference>
<accession>A0ABT8GST1</accession>
<protein>
    <recommendedName>
        <fullName evidence="3">Secreted protein</fullName>
    </recommendedName>
</protein>
<sequence>MKSNKKKFYMILVSSFLLFVMLAALNYNSLENAKNSCVENNKTPEVEQDFLAINWTVSCK</sequence>
<dbReference type="EMBL" id="JAUHTQ010000009">
    <property type="protein sequence ID" value="MDN4494455.1"/>
    <property type="molecule type" value="Genomic_DNA"/>
</dbReference>
<organism evidence="1 2">
    <name type="scientific">Ureibacillus aquaedulcis</name>
    <dbReference type="NCBI Taxonomy" id="3058421"/>
    <lineage>
        <taxon>Bacteria</taxon>
        <taxon>Bacillati</taxon>
        <taxon>Bacillota</taxon>
        <taxon>Bacilli</taxon>
        <taxon>Bacillales</taxon>
        <taxon>Caryophanaceae</taxon>
        <taxon>Ureibacillus</taxon>
    </lineage>
</organism>
<comment type="caution">
    <text evidence="1">The sequence shown here is derived from an EMBL/GenBank/DDBJ whole genome shotgun (WGS) entry which is preliminary data.</text>
</comment>
<gene>
    <name evidence="1" type="ORF">QYB95_12960</name>
</gene>